<dbReference type="AlphaFoldDB" id="A0A9X8MHH4"/>
<gene>
    <name evidence="1" type="ORF">SAMN05216409_1215</name>
</gene>
<dbReference type="RefSeq" id="WP_074830128.1">
    <property type="nucleotide sequence ID" value="NZ_FOEV01000021.1"/>
</dbReference>
<proteinExistence type="predicted"/>
<dbReference type="Proteomes" id="UP000183210">
    <property type="component" value="Unassembled WGS sequence"/>
</dbReference>
<reference evidence="1 2" key="1">
    <citation type="submission" date="2016-10" db="EMBL/GenBank/DDBJ databases">
        <authorList>
            <person name="Varghese N."/>
            <person name="Submissions S."/>
        </authorList>
    </citation>
    <scope>NUCLEOTIDE SEQUENCE [LARGE SCALE GENOMIC DNA]</scope>
    <source>
        <strain evidence="1 2">LMG 21974</strain>
    </source>
</reference>
<sequence>MLKSSGSSAFKCAVWLNSFLQRRGLQTADGRGLYEYHCSYAEYLDLKQVLKAAAGSNGSVRDLAACACLVLFGSEWYRREYQSSCGWSWEPIWNALAFKLSAAELRTAIPKGLEGYWKRPIHSFIESERRDFLGSLFSEGGLPFQVLREEGSRFQVLFDRILKHYDQCHLMGCTTLQQARQHLEKTTLPQAFSSPTSVELIAHMTDQLVALVRDYTLIQTSEPVARLDAMNPKWRELFPLPLDNQTGNELLNGLLKTATEEGKKQRKPANGWACRHFWDEGLPDVLKVQLSMPAEVAFRLEVPASTTRFELEIFEGEKAIASIGPGYATVDNGLARIRLRQREVIARRQDCIAQLHLVALAGGLVMASLPIEASSVALGDAPLGFEQGDGRWQLCGQASFTTAKADLMLVMPLGASISVAEGTGEAIIAEASAICGLPTVRAQGRAQLQVQCEDFYRIRLGHTAGSGLDLELTGSLLYWPTRPALSFIGLPRVRWPAGSGEQQQQGSELYIAGKKPGSGILQDMLGAHYVSVRNHAGDTLLRRKAGILPADFRLELRSGEAPGQGSVLIYTQQNCLFQIDDASVQVKKLKHSDHTELKLSAGAFPPVKVRLLVTPSLLADPVEIELPFPNAGFLAIGASGKPLKRNFCIEELLGARLYLFGRGGVPTRYGLELALKGNTARNARYTWSYTASDKPLEISLFNLKEQIIDLLSLHSGIDQAVELRIFGSGYDECFRIRNYSTDMRLDRERQVVYSSTLNDSGAALPEPELMLLHDPFRSSVSLRSRTSEGVPTGEFELPALIERDGPWLMVPKAGSSVAFRPLFIAGGWEPVSAFDDVQSLQKAVLTFDHTAVVSSFTPVLNAMAINPMHSGWQFLRALYEGYGYLPLATFEVWKALVSNTRALAMALFKFEMNTVFLGRLEAEFPLLWECLPVRDIKQAASRFADVLAERGVDPNAVNNLMDNLLSRLEQIYPTYGKNVQGYLLNRPVGQDIQIPPALFRNIVVGWYQELIRERSEAEWPSFGGQPLERWHNTQADSVLAFTPEMDFRKAVVYLPIFAAAVASGRARFDEVFADHAEAIFFLRQIRDFDSNWFNSLYQYCLLNNVMNPDKAVLVNE</sequence>
<comment type="caution">
    <text evidence="1">The sequence shown here is derived from an EMBL/GenBank/DDBJ whole genome shotgun (WGS) entry which is preliminary data.</text>
</comment>
<organism evidence="1 2">
    <name type="scientific">Pseudomonas lutea</name>
    <dbReference type="NCBI Taxonomy" id="243924"/>
    <lineage>
        <taxon>Bacteria</taxon>
        <taxon>Pseudomonadati</taxon>
        <taxon>Pseudomonadota</taxon>
        <taxon>Gammaproteobacteria</taxon>
        <taxon>Pseudomonadales</taxon>
        <taxon>Pseudomonadaceae</taxon>
        <taxon>Pseudomonas</taxon>
    </lineage>
</organism>
<dbReference type="EMBL" id="FOEV01000021">
    <property type="protein sequence ID" value="SER43268.1"/>
    <property type="molecule type" value="Genomic_DNA"/>
</dbReference>
<protein>
    <submittedName>
        <fullName evidence="1">Uncharacterized protein</fullName>
    </submittedName>
</protein>
<dbReference type="InterPro" id="IPR047879">
    <property type="entry name" value="YjiT"/>
</dbReference>
<evidence type="ECO:0000313" key="2">
    <source>
        <dbReference type="Proteomes" id="UP000183210"/>
    </source>
</evidence>
<name>A0A9X8MHH4_9PSED</name>
<dbReference type="NCBIfam" id="NF038336">
    <property type="entry name" value="YjiT_fam"/>
    <property type="match status" value="1"/>
</dbReference>
<dbReference type="GeneID" id="300269455"/>
<accession>A0A9X8MHH4</accession>
<evidence type="ECO:0000313" key="1">
    <source>
        <dbReference type="EMBL" id="SER43268.1"/>
    </source>
</evidence>